<dbReference type="VEuPathDB" id="TrichDB:TVAGG3_0979600"/>
<dbReference type="AlphaFoldDB" id="A2EKG1"/>
<sequence>MNDKIIQPRRGRSAMHAMTAPQSTLGSPRGRNIRTAKGIRLSFDLTGLMQNTLNPDGEDTLAVIKPVFRQFIEKISDFLNHTGGTKAIRDDLQGITLKTDELFSTFYSQLTKSGRSAIPISKIKTISLTTMSVKSSAIPFALIWQRIIKHINRIKETGEKLILDSINDNFNIVLNSLDSIINSNGYNAGMHDNNIKKARKFQQVVWNLQRKVQDFFNIINVEKKYHEKAITDELKVLSRDISAAYTNDFSKIAAVFSENENSRNKIYTCICEVVFQLHSLTIFSEDVLAISNAYTDVDQYINVIVDSLQIRDKLNETSPEEEEEEIPRNTTNSLKKSIIDSEGEYFLVDMELPEIVHRASIAFKRGITDRKRFDEFMSVLRKKSDLVTNEIKTCKDTLQEQAPKIASYDEMEKSLQEATKEITEFKTQSFIQKQTIKDLKDKLNEMTNNTNVNGLRSCLNDVCTVLSNNTEEIKANGSNDDAIIETTRQLLEVAAKNKCLSCQQNEEVFKSLKQLLGSEMYVEEVQILIRKYNELSNHYTSQSDKISELTEEIKTLRESLYAIIGEFKLSLPDEKNLPTFSVMCVKEQLAILNNKFEAEKVHHSKDIVAITQMIKKSFNLAENTSLESDIENLQKAFHSIQNEMITQSKFLKTVEERLKALTRTSATPKSIMDSIDQMLSLVENTENPLEPLVKTLRRTIAESKKCINVIEPKIQDLTGISLVINQDLGIDQRLANISANLETFFANQS</sequence>
<dbReference type="RefSeq" id="XP_001319092.1">
    <property type="nucleotide sequence ID" value="XM_001319057.1"/>
</dbReference>
<name>A2EKG1_TRIV3</name>
<reference evidence="3" key="1">
    <citation type="submission" date="2006-10" db="EMBL/GenBank/DDBJ databases">
        <authorList>
            <person name="Amadeo P."/>
            <person name="Zhao Q."/>
            <person name="Wortman J."/>
            <person name="Fraser-Liggett C."/>
            <person name="Carlton J."/>
        </authorList>
    </citation>
    <scope>NUCLEOTIDE SEQUENCE</scope>
    <source>
        <strain evidence="3">G3</strain>
    </source>
</reference>
<dbReference type="InParanoid" id="A2EKG1"/>
<feature type="coiled-coil region" evidence="1">
    <location>
        <begin position="532"/>
        <end position="559"/>
    </location>
</feature>
<keyword evidence="1" id="KW-0175">Coiled coil</keyword>
<reference evidence="3" key="2">
    <citation type="journal article" date="2007" name="Science">
        <title>Draft genome sequence of the sexually transmitted pathogen Trichomonas vaginalis.</title>
        <authorList>
            <person name="Carlton J.M."/>
            <person name="Hirt R.P."/>
            <person name="Silva J.C."/>
            <person name="Delcher A.L."/>
            <person name="Schatz M."/>
            <person name="Zhao Q."/>
            <person name="Wortman J.R."/>
            <person name="Bidwell S.L."/>
            <person name="Alsmark U.C.M."/>
            <person name="Besteiro S."/>
            <person name="Sicheritz-Ponten T."/>
            <person name="Noel C.J."/>
            <person name="Dacks J.B."/>
            <person name="Foster P.G."/>
            <person name="Simillion C."/>
            <person name="Van de Peer Y."/>
            <person name="Miranda-Saavedra D."/>
            <person name="Barton G.J."/>
            <person name="Westrop G.D."/>
            <person name="Mueller S."/>
            <person name="Dessi D."/>
            <person name="Fiori P.L."/>
            <person name="Ren Q."/>
            <person name="Paulsen I."/>
            <person name="Zhang H."/>
            <person name="Bastida-Corcuera F.D."/>
            <person name="Simoes-Barbosa A."/>
            <person name="Brown M.T."/>
            <person name="Hayes R.D."/>
            <person name="Mukherjee M."/>
            <person name="Okumura C.Y."/>
            <person name="Schneider R."/>
            <person name="Smith A.J."/>
            <person name="Vanacova S."/>
            <person name="Villalvazo M."/>
            <person name="Haas B.J."/>
            <person name="Pertea M."/>
            <person name="Feldblyum T.V."/>
            <person name="Utterback T.R."/>
            <person name="Shu C.L."/>
            <person name="Osoegawa K."/>
            <person name="de Jong P.J."/>
            <person name="Hrdy I."/>
            <person name="Horvathova L."/>
            <person name="Zubacova Z."/>
            <person name="Dolezal P."/>
            <person name="Malik S.B."/>
            <person name="Logsdon J.M. Jr."/>
            <person name="Henze K."/>
            <person name="Gupta A."/>
            <person name="Wang C.C."/>
            <person name="Dunne R.L."/>
            <person name="Upcroft J.A."/>
            <person name="Upcroft P."/>
            <person name="White O."/>
            <person name="Salzberg S.L."/>
            <person name="Tang P."/>
            <person name="Chiu C.-H."/>
            <person name="Lee Y.-S."/>
            <person name="Embley T.M."/>
            <person name="Coombs G.H."/>
            <person name="Mottram J.C."/>
            <person name="Tachezy J."/>
            <person name="Fraser-Liggett C.M."/>
            <person name="Johnson P.J."/>
        </authorList>
    </citation>
    <scope>NUCLEOTIDE SEQUENCE [LARGE SCALE GENOMIC DNA]</scope>
    <source>
        <strain evidence="3">G3</strain>
    </source>
</reference>
<evidence type="ECO:0000313" key="4">
    <source>
        <dbReference type="Proteomes" id="UP000001542"/>
    </source>
</evidence>
<protein>
    <submittedName>
        <fullName evidence="3">Uncharacterized protein</fullName>
    </submittedName>
</protein>
<dbReference type="KEGG" id="tva:4764751"/>
<keyword evidence="4" id="KW-1185">Reference proteome</keyword>
<evidence type="ECO:0000256" key="1">
    <source>
        <dbReference type="SAM" id="Coils"/>
    </source>
</evidence>
<feature type="region of interest" description="Disordered" evidence="2">
    <location>
        <begin position="1"/>
        <end position="31"/>
    </location>
</feature>
<dbReference type="VEuPathDB" id="TrichDB:TVAG_340470"/>
<organism evidence="3 4">
    <name type="scientific">Trichomonas vaginalis (strain ATCC PRA-98 / G3)</name>
    <dbReference type="NCBI Taxonomy" id="412133"/>
    <lineage>
        <taxon>Eukaryota</taxon>
        <taxon>Metamonada</taxon>
        <taxon>Parabasalia</taxon>
        <taxon>Trichomonadida</taxon>
        <taxon>Trichomonadidae</taxon>
        <taxon>Trichomonas</taxon>
    </lineage>
</organism>
<evidence type="ECO:0000256" key="2">
    <source>
        <dbReference type="SAM" id="MobiDB-lite"/>
    </source>
</evidence>
<gene>
    <name evidence="3" type="ORF">TVAG_340470</name>
</gene>
<dbReference type="Proteomes" id="UP000001542">
    <property type="component" value="Unassembled WGS sequence"/>
</dbReference>
<accession>A2EKG1</accession>
<evidence type="ECO:0000313" key="3">
    <source>
        <dbReference type="EMBL" id="EAY06869.1"/>
    </source>
</evidence>
<proteinExistence type="predicted"/>
<dbReference type="EMBL" id="DS113413">
    <property type="protein sequence ID" value="EAY06869.1"/>
    <property type="molecule type" value="Genomic_DNA"/>
</dbReference>
<dbReference type="OrthoDB" id="10688301at2759"/>